<dbReference type="SUPFAM" id="SSF50978">
    <property type="entry name" value="WD40 repeat-like"/>
    <property type="match status" value="1"/>
</dbReference>
<reference evidence="9 10" key="1">
    <citation type="submission" date="2016-09" db="EMBL/GenBank/DDBJ databases">
        <title>The draft genome of Dichanthelium oligosanthes: A C3 panicoid grass species.</title>
        <authorList>
            <person name="Studer A.J."/>
            <person name="Schnable J.C."/>
            <person name="Brutnell T.P."/>
        </authorList>
    </citation>
    <scope>NUCLEOTIDE SEQUENCE [LARGE SCALE GENOMIC DNA]</scope>
    <source>
        <strain evidence="10">cv. Kellogg 1175</strain>
        <tissue evidence="9">Leaf</tissue>
    </source>
</reference>
<dbReference type="InterPro" id="IPR035192">
    <property type="entry name" value="NUP160_hel_plant"/>
</dbReference>
<keyword evidence="4" id="KW-0472">Membrane</keyword>
<evidence type="ECO:0000256" key="1">
    <source>
        <dbReference type="ARBA" id="ARBA00004123"/>
    </source>
</evidence>
<dbReference type="PANTHER" id="PTHR21286">
    <property type="entry name" value="NUCLEAR PORE COMPLEX PROTEIN NUP160"/>
    <property type="match status" value="1"/>
</dbReference>
<evidence type="ECO:0000259" key="7">
    <source>
        <dbReference type="Pfam" id="PF23347"/>
    </source>
</evidence>
<evidence type="ECO:0000256" key="3">
    <source>
        <dbReference type="ARBA" id="ARBA00023242"/>
    </source>
</evidence>
<gene>
    <name evidence="9" type="ORF">BAE44_0008767</name>
</gene>
<dbReference type="OrthoDB" id="67716at2759"/>
<name>A0A1E5VYM2_9POAL</name>
<feature type="domain" description="NUP160 helical" evidence="6">
    <location>
        <begin position="411"/>
        <end position="459"/>
    </location>
</feature>
<dbReference type="PANTHER" id="PTHR21286:SF0">
    <property type="entry name" value="NUCLEAR PORE COMPLEX PROTEIN NUP160"/>
    <property type="match status" value="1"/>
</dbReference>
<sequence>MTVSATSSARLVSTWTKRRSRSTAAAASVARSEEPRRIHEEHPNVLEVIELGTSKEFPSSGLRLVFQEALCPFAFLCEREGRRQGELVYLLYVLTVSGVALLCHLRTPFSYVSGSVLHQDDIVEFSLHTHAQSAKVTAVTAKPGCIVIGGQDGSICSYSLGKLAPNAPGMSSTVNSQQQTHCFSNELRDDAGIGRLWTLMSRTKTVGPVQDIVATVINERDLLFVLHLDGHLRIWDNHTKLLNYNVHSNGIEGHPSRLWVGEAYDDQELISLAVLHQNTVVQGCDHVAVYGFSFSAGERFPFSPEPTISTVPLLEGKLVDLKIGMDKLWILKEFGSMLYEILQYDTETEKICSYVLQEDAISEQLFQSSDNALDDLVWTADSMFSSLKVAVNFLMILFIVLISSGTHRYVSLMILSFMIVARTMFECAFDLFLFLSYLVGVGGQVSLLQSDVARIKLKLFPIIQDILGQWIVLHFVGISPTSPPTIEDFSYQLSSLQLGKVDDLSLHRKLGCSDFTLACLLDFPKSPEGGIMSPCFPSPVEVINLVRRFSSLIMHGRNFDCVQTFLGSTINLSAILIHHGQYEAAQNLLGIVETYLNSEKVSHDSQDADTACSAYLHLNGFCLLMLAHDEANTILRESKVHDAILCFFRYYLFTILFCYNGLPVGSFSGVNLIFTLENRAASRHEAPKALQKFSLETGFQVSGDILLLSLVHSMSEGACQFALAAIEQIDITDLDNGVEAKSLPETAAMIKGRLWANVFKYSLDLKHFRDAYCAIISNTDDDSKYICLRRFIIVLCELGETKNNPIFVSIACCMSFLFLVSQAERSDLSSRPNLYKVLYSFEGYRNNWRKAAAYMYRYFVRLNREGNAGGSHQLPHVLQERLDALSAAINALHLVDPSFAWLDSVCEADDQISPSKRPRNLLMENSAFGTDSELSRLPFCIDIEILEKEYTLTKAQYMLSTVKSTFNFSESQSIESLMDILINEKLYDLAFTIVLKFSKESGMKRELERVFSAIAQQCCPHKSDKSGRNLNDSQQLLLLPSENDAWDGNTKSITVTQQLQASCDWETLELFMEKYNDLHPRLPVIVAETLLYTDPEIELPLWLVQMFKTNKAGNRISWGMSGKEADPAALFRLYINYGRHAEATNLLVEYLESFAASRPADVLHRKKMSAAWFPYTAVERLWCQLGEMQRAGHSVDQCDRLKKLLHGALMGHLQQVVVDSEDVLSSVGGGQGMQG</sequence>
<evidence type="ECO:0000259" key="6">
    <source>
        <dbReference type="Pfam" id="PF17238"/>
    </source>
</evidence>
<evidence type="ECO:0000313" key="10">
    <source>
        <dbReference type="Proteomes" id="UP000095767"/>
    </source>
</evidence>
<dbReference type="InterPro" id="IPR021717">
    <property type="entry name" value="Nucleoporin_Nup160"/>
</dbReference>
<dbReference type="InterPro" id="IPR059141">
    <property type="entry name" value="Beta-prop_Nup120_160"/>
</dbReference>
<evidence type="ECO:0000313" key="9">
    <source>
        <dbReference type="EMBL" id="OEL30215.1"/>
    </source>
</evidence>
<evidence type="ECO:0000259" key="5">
    <source>
        <dbReference type="Pfam" id="PF11715"/>
    </source>
</evidence>
<evidence type="ECO:0000259" key="8">
    <source>
        <dbReference type="Pfam" id="PF23354"/>
    </source>
</evidence>
<dbReference type="GO" id="GO:0005643">
    <property type="term" value="C:nuclear pore"/>
    <property type="evidence" value="ECO:0007669"/>
    <property type="project" value="TreeGrafter"/>
</dbReference>
<keyword evidence="2" id="KW-0813">Transport</keyword>
<keyword evidence="3" id="KW-0539">Nucleus</keyword>
<protein>
    <submittedName>
        <fullName evidence="9">Nuclear pore complex protein NUP160</fullName>
    </submittedName>
</protein>
<proteinExistence type="predicted"/>
<comment type="subcellular location">
    <subcellularLocation>
        <location evidence="1">Nucleus</location>
    </subcellularLocation>
</comment>
<dbReference type="Pfam" id="PF17238">
    <property type="entry name" value="NUP160_helical_2"/>
    <property type="match status" value="1"/>
</dbReference>
<feature type="domain" description="NUP160 C-terminal TPR" evidence="7">
    <location>
        <begin position="944"/>
        <end position="1206"/>
    </location>
</feature>
<dbReference type="InterPro" id="IPR036322">
    <property type="entry name" value="WD40_repeat_dom_sf"/>
</dbReference>
<feature type="transmembrane region" description="Helical" evidence="4">
    <location>
        <begin position="431"/>
        <end position="448"/>
    </location>
</feature>
<evidence type="ECO:0000256" key="4">
    <source>
        <dbReference type="SAM" id="Phobius"/>
    </source>
</evidence>
<feature type="domain" description="Nucleoporin Nup120/160 beta-propeller" evidence="5">
    <location>
        <begin position="37"/>
        <end position="351"/>
    </location>
</feature>
<dbReference type="STRING" id="888268.A0A1E5VYM2"/>
<dbReference type="Proteomes" id="UP000095767">
    <property type="component" value="Unassembled WGS sequence"/>
</dbReference>
<accession>A0A1E5VYM2</accession>
<keyword evidence="4" id="KW-1133">Transmembrane helix</keyword>
<feature type="transmembrane region" description="Helical" evidence="4">
    <location>
        <begin position="87"/>
        <end position="107"/>
    </location>
</feature>
<dbReference type="Pfam" id="PF23347">
    <property type="entry name" value="TPR_Nup160_C"/>
    <property type="match status" value="1"/>
</dbReference>
<feature type="transmembrane region" description="Helical" evidence="4">
    <location>
        <begin position="383"/>
        <end position="402"/>
    </location>
</feature>
<comment type="caution">
    <text evidence="9">The sequence shown here is derived from an EMBL/GenBank/DDBJ whole genome shotgun (WGS) entry which is preliminary data.</text>
</comment>
<evidence type="ECO:0000256" key="2">
    <source>
        <dbReference type="ARBA" id="ARBA00022448"/>
    </source>
</evidence>
<dbReference type="EMBL" id="LWDX02026072">
    <property type="protein sequence ID" value="OEL30215.1"/>
    <property type="molecule type" value="Genomic_DNA"/>
</dbReference>
<keyword evidence="4" id="KW-0812">Transmembrane</keyword>
<dbReference type="InterPro" id="IPR056536">
    <property type="entry name" value="TPR_NUP160_C"/>
</dbReference>
<dbReference type="GO" id="GO:0017056">
    <property type="term" value="F:structural constituent of nuclear pore"/>
    <property type="evidence" value="ECO:0007669"/>
    <property type="project" value="TreeGrafter"/>
</dbReference>
<dbReference type="InterPro" id="IPR056535">
    <property type="entry name" value="TPR_NUP160_M"/>
</dbReference>
<organism evidence="9 10">
    <name type="scientific">Dichanthelium oligosanthes</name>
    <dbReference type="NCBI Taxonomy" id="888268"/>
    <lineage>
        <taxon>Eukaryota</taxon>
        <taxon>Viridiplantae</taxon>
        <taxon>Streptophyta</taxon>
        <taxon>Embryophyta</taxon>
        <taxon>Tracheophyta</taxon>
        <taxon>Spermatophyta</taxon>
        <taxon>Magnoliopsida</taxon>
        <taxon>Liliopsida</taxon>
        <taxon>Poales</taxon>
        <taxon>Poaceae</taxon>
        <taxon>PACMAD clade</taxon>
        <taxon>Panicoideae</taxon>
        <taxon>Panicodae</taxon>
        <taxon>Paniceae</taxon>
        <taxon>Dichantheliinae</taxon>
        <taxon>Dichanthelium</taxon>
    </lineage>
</organism>
<dbReference type="Pfam" id="PF11715">
    <property type="entry name" value="Beta-prop_Nup120_160"/>
    <property type="match status" value="1"/>
</dbReference>
<dbReference type="AlphaFoldDB" id="A0A1E5VYM2"/>
<feature type="domain" description="NUP160 middle TPR" evidence="8">
    <location>
        <begin position="753"/>
        <end position="894"/>
    </location>
</feature>
<dbReference type="Pfam" id="PF23354">
    <property type="entry name" value="TPR_NUP160_120_M"/>
    <property type="match status" value="1"/>
</dbReference>
<keyword evidence="10" id="KW-1185">Reference proteome</keyword>